<protein>
    <recommendedName>
        <fullName evidence="3">Mitochondrial transcription rescue factor 1 C-terminal domain-containing protein</fullName>
    </recommendedName>
</protein>
<accession>A0A8W7PVZ7</accession>
<feature type="domain" description="Mitochondrial transcription rescue factor 1 C-terminal" evidence="3">
    <location>
        <begin position="449"/>
        <end position="544"/>
    </location>
</feature>
<dbReference type="EnsemblMetazoa" id="ACOM038521-RA">
    <property type="protein sequence ID" value="ACOM038521-PA.1"/>
    <property type="gene ID" value="ACOM038521"/>
</dbReference>
<dbReference type="GO" id="GO:0003723">
    <property type="term" value="F:RNA binding"/>
    <property type="evidence" value="ECO:0007669"/>
    <property type="project" value="UniProtKB-KW"/>
</dbReference>
<sequence length="559" mass="62708">MVSSSKLVFDRVAAGRTCRDLWHPQFASCRRYNVHFWRTIMPGSFKLYVPLLVVRSASSCCNLLGRLNYWCVMFWPCLLGVAIGPPLPKPLLRLQAITFFNMSLEAAVRKSTAPAIEYARRSKPLGTLTFMAFSALILACLRSGRVKQFWLVNPNPEAPSNSTQAGSAGCSHAGRCGQHLINGVLKYGMVGLILEAGRAVLRKWSLLASRPMALFGAEFRAACNLKLGLFLACYVGIFRSVCCLCARRYGRERVVHAAMAGFLAGIPYWLYPTYQIYTLGLTKAIEMGWEYCCTKAADGDDNDDDDGCFTARLLRRAHRLPMLRLVQMFSFGYLGHVYAFYPRVSPVFHQKAMDVCSTDLTLNMKRRIAAWFAELHCWTPFNRPTVPLLLPTALHNQHHQPARAKSGKRSGKQQPAASYDLDEEAEDELAGREDEYEELLGDKHTRTVRVTVNSMRADLLLKAGLGIARNKVEALFYDSKIRVNGKRLLKKSAQLEVDDEIDVVRGPSPANPDHLVVSRVEIVAVTPRTENLSVTLRRHKSLVIENYKEHGSYGEGQDR</sequence>
<dbReference type="VEuPathDB" id="VectorBase:ACON2_043096"/>
<feature type="compositionally biased region" description="Basic residues" evidence="2">
    <location>
        <begin position="397"/>
        <end position="411"/>
    </location>
</feature>
<evidence type="ECO:0000256" key="1">
    <source>
        <dbReference type="PROSITE-ProRule" id="PRU00182"/>
    </source>
</evidence>
<dbReference type="GO" id="GO:0005739">
    <property type="term" value="C:mitochondrion"/>
    <property type="evidence" value="ECO:0007669"/>
    <property type="project" value="TreeGrafter"/>
</dbReference>
<dbReference type="PROSITE" id="PS50889">
    <property type="entry name" value="S4"/>
    <property type="match status" value="1"/>
</dbReference>
<dbReference type="SUPFAM" id="SSF55174">
    <property type="entry name" value="Alpha-L RNA-binding motif"/>
    <property type="match status" value="1"/>
</dbReference>
<dbReference type="Proteomes" id="UP000075882">
    <property type="component" value="Unassembled WGS sequence"/>
</dbReference>
<dbReference type="PANTHER" id="PTHR13633">
    <property type="entry name" value="MITOCHONDRIAL TRANSCRIPTION RESCUE FACTOR 1"/>
    <property type="match status" value="1"/>
</dbReference>
<name>A0A8W7PVZ7_ANOCL</name>
<keyword evidence="1" id="KW-0694">RNA-binding</keyword>
<proteinExistence type="predicted"/>
<evidence type="ECO:0000313" key="4">
    <source>
        <dbReference type="EnsemblMetazoa" id="ACOM038521-PA.1"/>
    </source>
</evidence>
<dbReference type="Pfam" id="PF25818">
    <property type="entry name" value="MTRES1_C"/>
    <property type="match status" value="1"/>
</dbReference>
<dbReference type="CDD" id="cd00165">
    <property type="entry name" value="S4"/>
    <property type="match status" value="1"/>
</dbReference>
<dbReference type="GO" id="GO:1903108">
    <property type="term" value="P:regulation of mitochondrial transcription"/>
    <property type="evidence" value="ECO:0007669"/>
    <property type="project" value="TreeGrafter"/>
</dbReference>
<organism evidence="4">
    <name type="scientific">Anopheles coluzzii</name>
    <name type="common">African malaria mosquito</name>
    <dbReference type="NCBI Taxonomy" id="1518534"/>
    <lineage>
        <taxon>Eukaryota</taxon>
        <taxon>Metazoa</taxon>
        <taxon>Ecdysozoa</taxon>
        <taxon>Arthropoda</taxon>
        <taxon>Hexapoda</taxon>
        <taxon>Insecta</taxon>
        <taxon>Pterygota</taxon>
        <taxon>Neoptera</taxon>
        <taxon>Endopterygota</taxon>
        <taxon>Diptera</taxon>
        <taxon>Nematocera</taxon>
        <taxon>Culicoidea</taxon>
        <taxon>Culicidae</taxon>
        <taxon>Anophelinae</taxon>
        <taxon>Anopheles</taxon>
    </lineage>
</organism>
<evidence type="ECO:0000259" key="3">
    <source>
        <dbReference type="Pfam" id="PF25818"/>
    </source>
</evidence>
<evidence type="ECO:0000256" key="2">
    <source>
        <dbReference type="SAM" id="MobiDB-lite"/>
    </source>
</evidence>
<dbReference type="AlphaFoldDB" id="A0A8W7PVZ7"/>
<dbReference type="PANTHER" id="PTHR13633:SF3">
    <property type="entry name" value="MITOCHONDRIAL TRANSCRIPTION RESCUE FACTOR 1"/>
    <property type="match status" value="1"/>
</dbReference>
<feature type="region of interest" description="Disordered" evidence="2">
    <location>
        <begin position="397"/>
        <end position="427"/>
    </location>
</feature>
<reference evidence="4" key="1">
    <citation type="submission" date="2022-08" db="UniProtKB">
        <authorList>
            <consortium name="EnsemblMetazoa"/>
        </authorList>
    </citation>
    <scope>IDENTIFICATION</scope>
</reference>
<dbReference type="InterPro" id="IPR057896">
    <property type="entry name" value="MTRES1_C"/>
</dbReference>